<accession>A0A160T382</accession>
<gene>
    <name evidence="1" type="ORF">CFX0092_A1187</name>
</gene>
<reference evidence="1" key="1">
    <citation type="submission" date="2016-01" db="EMBL/GenBank/DDBJ databases">
        <authorList>
            <person name="Mcilroy J.S."/>
            <person name="Karst M S."/>
            <person name="Albertsen M."/>
        </authorList>
    </citation>
    <scope>NUCLEOTIDE SEQUENCE</scope>
    <source>
        <strain evidence="1">Cfx-K</strain>
    </source>
</reference>
<keyword evidence="2" id="KW-1185">Reference proteome</keyword>
<dbReference type="EMBL" id="LN890655">
    <property type="protein sequence ID" value="CUS03065.2"/>
    <property type="molecule type" value="Genomic_DNA"/>
</dbReference>
<dbReference type="Proteomes" id="UP000215027">
    <property type="component" value="Chromosome I"/>
</dbReference>
<name>A0A160T382_9CHLR</name>
<dbReference type="RefSeq" id="WP_095042605.1">
    <property type="nucleotide sequence ID" value="NZ_LN890655.1"/>
</dbReference>
<dbReference type="KEGG" id="pbf:CFX0092_A1187"/>
<evidence type="ECO:0000313" key="1">
    <source>
        <dbReference type="EMBL" id="CUS03065.2"/>
    </source>
</evidence>
<sequence length="522" mass="58372">MNQTQIQTAEYWESYFSLSDSDLEQIYNYLLETEKPQTVGALADLIIKHRVREQANELRRVMAGRTVYQPQRAYAVGEELVFPALKLAQGKVTAVRSGFNPEYGDFSVITVEIKGKSREFAADFKKQHPLNVSNGTELTAQMAGDAEAIQHAYGPAVTAKIEAALAGRDDFVHLGDQWFVKSLMADINIGHLHLTEAILEVANGGPLTMAEIAPQLELDPGIDPQVQEFSLTQQMLLDGRFDEVSPSGPATWYLRRMEPEGVQTTPERLPYKPIPYDRALLTPQQLLLEQELDDEWSDLPPAPSAGTAVLTLAYPHRWAGTLPLNAKTRPFFALGRSPRQRIILVDDQTNAQIVGWVVAEDRYIYGLGDWYKENSIPVGGFIHLSPGPEPGVLMLGYDRRRRQREWVRLAVVKDNRLQFELTRRDIPCGYDDLLIVGTDVVTAVDSHARRAASLQMSLAAHLMEVFPSLAGLTPQNTVHAKTLYSAVNMLRRVPPGPIFAELMRNPAFKAVGDHYWQYESAA</sequence>
<organism evidence="1 2">
    <name type="scientific">Candidatus Promineifilum breve</name>
    <dbReference type="NCBI Taxonomy" id="1806508"/>
    <lineage>
        <taxon>Bacteria</taxon>
        <taxon>Bacillati</taxon>
        <taxon>Chloroflexota</taxon>
        <taxon>Ardenticatenia</taxon>
        <taxon>Candidatus Promineifilales</taxon>
        <taxon>Candidatus Promineifilaceae</taxon>
        <taxon>Candidatus Promineifilum</taxon>
    </lineage>
</organism>
<protein>
    <submittedName>
        <fullName evidence="1">Uncharacterized protein</fullName>
    </submittedName>
</protein>
<proteinExistence type="predicted"/>
<evidence type="ECO:0000313" key="2">
    <source>
        <dbReference type="Proteomes" id="UP000215027"/>
    </source>
</evidence>
<dbReference type="OrthoDB" id="144485at2"/>
<dbReference type="AlphaFoldDB" id="A0A160T382"/>